<feature type="coiled-coil region" evidence="8">
    <location>
        <begin position="887"/>
        <end position="926"/>
    </location>
</feature>
<dbReference type="PRINTS" id="PR00507">
    <property type="entry name" value="N12N6MTFRASE"/>
</dbReference>
<dbReference type="Proteomes" id="UP000242497">
    <property type="component" value="Unassembled WGS sequence"/>
</dbReference>
<name>A0A1M6QSK9_9FIRM</name>
<dbReference type="InterPro" id="IPR025931">
    <property type="entry name" value="TaqI_C"/>
</dbReference>
<dbReference type="Pfam" id="PF07669">
    <property type="entry name" value="Eco57I"/>
    <property type="match status" value="1"/>
</dbReference>
<dbReference type="InterPro" id="IPR050953">
    <property type="entry name" value="N4_N6_ade-DNA_methylase"/>
</dbReference>
<feature type="coiled-coil region" evidence="8">
    <location>
        <begin position="716"/>
        <end position="775"/>
    </location>
</feature>
<dbReference type="PANTHER" id="PTHR33841:SF6">
    <property type="entry name" value="TYPE II METHYLTRANSFERASE M.HINDII"/>
    <property type="match status" value="1"/>
</dbReference>
<evidence type="ECO:0000256" key="1">
    <source>
        <dbReference type="ARBA" id="ARBA00011900"/>
    </source>
</evidence>
<dbReference type="PROSITE" id="PS00092">
    <property type="entry name" value="N6_MTASE"/>
    <property type="match status" value="1"/>
</dbReference>
<dbReference type="PANTHER" id="PTHR33841">
    <property type="entry name" value="DNA METHYLTRANSFERASE YEEA-RELATED"/>
    <property type="match status" value="1"/>
</dbReference>
<comment type="catalytic activity">
    <reaction evidence="7">
        <text>a 2'-deoxyadenosine in DNA + S-adenosyl-L-methionine = an N(6)-methyl-2'-deoxyadenosine in DNA + S-adenosyl-L-homocysteine + H(+)</text>
        <dbReference type="Rhea" id="RHEA:15197"/>
        <dbReference type="Rhea" id="RHEA-COMP:12418"/>
        <dbReference type="Rhea" id="RHEA-COMP:12419"/>
        <dbReference type="ChEBI" id="CHEBI:15378"/>
        <dbReference type="ChEBI" id="CHEBI:57856"/>
        <dbReference type="ChEBI" id="CHEBI:59789"/>
        <dbReference type="ChEBI" id="CHEBI:90615"/>
        <dbReference type="ChEBI" id="CHEBI:90616"/>
        <dbReference type="EC" id="2.1.1.72"/>
    </reaction>
</comment>
<dbReference type="GO" id="GO:0003677">
    <property type="term" value="F:DNA binding"/>
    <property type="evidence" value="ECO:0007669"/>
    <property type="project" value="UniProtKB-KW"/>
</dbReference>
<evidence type="ECO:0000259" key="10">
    <source>
        <dbReference type="Pfam" id="PF12950"/>
    </source>
</evidence>
<dbReference type="GO" id="GO:0009007">
    <property type="term" value="F:site-specific DNA-methyltransferase (adenine-specific) activity"/>
    <property type="evidence" value="ECO:0007669"/>
    <property type="project" value="UniProtKB-EC"/>
</dbReference>
<dbReference type="RefSeq" id="WP_072889468.1">
    <property type="nucleotide sequence ID" value="NZ_FRAE01000047.1"/>
</dbReference>
<accession>A0A1M6QSK9</accession>
<keyword evidence="8" id="KW-0175">Coiled coil</keyword>
<dbReference type="GO" id="GO:0009307">
    <property type="term" value="P:DNA restriction-modification system"/>
    <property type="evidence" value="ECO:0007669"/>
    <property type="project" value="UniProtKB-KW"/>
</dbReference>
<dbReference type="GO" id="GO:0032259">
    <property type="term" value="P:methylation"/>
    <property type="evidence" value="ECO:0007669"/>
    <property type="project" value="UniProtKB-KW"/>
</dbReference>
<dbReference type="EMBL" id="FRAE01000047">
    <property type="protein sequence ID" value="SHK23309.1"/>
    <property type="molecule type" value="Genomic_DNA"/>
</dbReference>
<keyword evidence="2" id="KW-0489">Methyltransferase</keyword>
<evidence type="ECO:0000256" key="3">
    <source>
        <dbReference type="ARBA" id="ARBA00022679"/>
    </source>
</evidence>
<dbReference type="EC" id="2.1.1.72" evidence="1"/>
<evidence type="ECO:0000256" key="5">
    <source>
        <dbReference type="ARBA" id="ARBA00022747"/>
    </source>
</evidence>
<evidence type="ECO:0000313" key="11">
    <source>
        <dbReference type="EMBL" id="SHK23309.1"/>
    </source>
</evidence>
<keyword evidence="5" id="KW-0680">Restriction system</keyword>
<keyword evidence="6" id="KW-0238">DNA-binding</keyword>
<dbReference type="InterPro" id="IPR029063">
    <property type="entry name" value="SAM-dependent_MTases_sf"/>
</dbReference>
<evidence type="ECO:0000259" key="9">
    <source>
        <dbReference type="Pfam" id="PF07669"/>
    </source>
</evidence>
<evidence type="ECO:0000256" key="4">
    <source>
        <dbReference type="ARBA" id="ARBA00022691"/>
    </source>
</evidence>
<dbReference type="InterPro" id="IPR011639">
    <property type="entry name" value="MethylTrfase_TaqI-like_dom"/>
</dbReference>
<evidence type="ECO:0000256" key="6">
    <source>
        <dbReference type="ARBA" id="ARBA00023125"/>
    </source>
</evidence>
<feature type="coiled-coil region" evidence="8">
    <location>
        <begin position="222"/>
        <end position="249"/>
    </location>
</feature>
<sequence length="955" mass="115288">MKNKILSKKEKLVFEIKKLHKRLTDLYKEIFDIKYENEEDFKKFIDNQYKEGGINIYSYKQAYIFINKTIILRIFENKGVLFDEKEYINRIESFLYFIKNYTLEQLLNFCFQQNEISKKFNIYKEEFELNEIKNKKNYAEFINIIQELVDKIDFLILSSDNILGDIYEKFMDEETRKSLGQVYTPDFIIEYIIGKTIEKENIIENPFIKVLDPACGSGHFLIKAYDILRKKFEDNLDVLNKKYNDYEYEIKKNNVFIKLKGKDYWKKENIHYHLLKHCIYGCDIDSFGIGLTVINLIFKDINNFTDEINIINCDSLVKWENKPDYSMFFRFWSDKYDYVVGNPPYVGHKQLDSKYKKWLLKEYGDVFKDKSDLYYCFYKRIIDVLKDKGKACIITPRYFMESPSGINLRYYLKNNCKITEIIDFYGQEIFKGIGVASAIFTFEKKECVDNKVKIYKLKYDNYRFDKKCNLYENLHQSDFEKFNLNQSDLKDERWILISDRKYEIYKKIENNIKFKLDDIALSFQGIITGCDKAFVLSKEDIYKYNIEKNILKKWIKNKNVNKYLVSNSNLMLIYSNFIDDKSKYKNSLNYISKFRNRLENRRECKKGIRKWYELQWGRDNNLFENPKIMYPYKSSSNKFAIDKKGYFCSADVYSFCIKEKFKNIFTLEYLVGILNSKIYEFYFKMFAKKMGEGIYDYYPNSIMDLRIVKSLDYEKIESNSKKILNLCEEINKIEKESILNEKNLIISFYEKKINILNTKKDIYELERQIDKLLSKSFNLTDSDIDFIYEDLNVNKLDELEKSLTKDIFLDIHIKKNNSIEYIANLYKCDELYIEILREKYARKYSEDKPWLFYNLSELYDEIYVFIKNEVIKILKENKKIMNIEEIIDILNKKHKNFENIISTMKNKSNKNNLKLLKKVLNKYSNKYESKKYQKELIRYDKDHYGLAVWENNSKL</sequence>
<reference evidence="12" key="1">
    <citation type="submission" date="2016-11" db="EMBL/GenBank/DDBJ databases">
        <authorList>
            <person name="Varghese N."/>
            <person name="Submissions S."/>
        </authorList>
    </citation>
    <scope>NUCLEOTIDE SEQUENCE [LARGE SCALE GENOMIC DNA]</scope>
    <source>
        <strain evidence="12">DSM 15518</strain>
    </source>
</reference>
<dbReference type="STRING" id="1123349.SAMN02744037_01939"/>
<dbReference type="Gene3D" id="3.40.50.150">
    <property type="entry name" value="Vaccinia Virus protein VP39"/>
    <property type="match status" value="1"/>
</dbReference>
<organism evidence="11 12">
    <name type="scientific">Tepidibacter formicigenes DSM 15518</name>
    <dbReference type="NCBI Taxonomy" id="1123349"/>
    <lineage>
        <taxon>Bacteria</taxon>
        <taxon>Bacillati</taxon>
        <taxon>Bacillota</taxon>
        <taxon>Clostridia</taxon>
        <taxon>Peptostreptococcales</taxon>
        <taxon>Peptostreptococcaceae</taxon>
        <taxon>Tepidibacter</taxon>
    </lineage>
</organism>
<evidence type="ECO:0000313" key="12">
    <source>
        <dbReference type="Proteomes" id="UP000242497"/>
    </source>
</evidence>
<proteinExistence type="predicted"/>
<feature type="domain" description="TaqI-like C-terminal specificity" evidence="10">
    <location>
        <begin position="558"/>
        <end position="704"/>
    </location>
</feature>
<keyword evidence="3" id="KW-0808">Transferase</keyword>
<dbReference type="Pfam" id="PF12950">
    <property type="entry name" value="TaqI_C"/>
    <property type="match status" value="1"/>
</dbReference>
<dbReference type="AlphaFoldDB" id="A0A1M6QSK9"/>
<dbReference type="InterPro" id="IPR002052">
    <property type="entry name" value="DNA_methylase_N6_adenine_CS"/>
</dbReference>
<dbReference type="OrthoDB" id="9815272at2"/>
<keyword evidence="4" id="KW-0949">S-adenosyl-L-methionine</keyword>
<feature type="domain" description="Type II methyltransferase M.TaqI-like" evidence="9">
    <location>
        <begin position="277"/>
        <end position="430"/>
    </location>
</feature>
<evidence type="ECO:0000256" key="2">
    <source>
        <dbReference type="ARBA" id="ARBA00022603"/>
    </source>
</evidence>
<keyword evidence="12" id="KW-1185">Reference proteome</keyword>
<evidence type="ECO:0000256" key="8">
    <source>
        <dbReference type="SAM" id="Coils"/>
    </source>
</evidence>
<protein>
    <recommendedName>
        <fullName evidence="1">site-specific DNA-methyltransferase (adenine-specific)</fullName>
        <ecNumber evidence="1">2.1.1.72</ecNumber>
    </recommendedName>
</protein>
<evidence type="ECO:0000256" key="7">
    <source>
        <dbReference type="ARBA" id="ARBA00047942"/>
    </source>
</evidence>
<dbReference type="SUPFAM" id="SSF53335">
    <property type="entry name" value="S-adenosyl-L-methionine-dependent methyltransferases"/>
    <property type="match status" value="1"/>
</dbReference>
<gene>
    <name evidence="11" type="ORF">SAMN02744037_01939</name>
</gene>